<evidence type="ECO:0000313" key="1">
    <source>
        <dbReference type="EMBL" id="QNM15529.1"/>
    </source>
</evidence>
<reference evidence="1 2" key="1">
    <citation type="submission" date="2020-08" db="EMBL/GenBank/DDBJ databases">
        <authorList>
            <person name="Liu C."/>
            <person name="Sun Q."/>
        </authorList>
    </citation>
    <scope>NUCLEOTIDE SEQUENCE [LARGE SCALE GENOMIC DNA]</scope>
    <source>
        <strain evidence="1 2">NSJ-57</strain>
    </source>
</reference>
<dbReference type="Proteomes" id="UP000515913">
    <property type="component" value="Chromosome"/>
</dbReference>
<dbReference type="AlphaFoldDB" id="A0A7G9GXJ7"/>
<dbReference type="KEGG" id="fho:H9Q81_01425"/>
<dbReference type="RefSeq" id="WP_187422995.1">
    <property type="nucleotide sequence ID" value="NZ_CP060637.1"/>
</dbReference>
<evidence type="ECO:0000313" key="2">
    <source>
        <dbReference type="Proteomes" id="UP000515913"/>
    </source>
</evidence>
<sequence>MFSTFDQNKITNASTEDVFSAILLFNNGSFNAVVIKGYNFHSILLFYYEIKYIGYWDLNSKIIFKEI</sequence>
<proteinExistence type="predicted"/>
<dbReference type="EMBL" id="CP060637">
    <property type="protein sequence ID" value="QNM15529.1"/>
    <property type="molecule type" value="Genomic_DNA"/>
</dbReference>
<name>A0A7G9GXJ7_9FUSO</name>
<protein>
    <submittedName>
        <fullName evidence="1">Uncharacterized protein</fullName>
    </submittedName>
</protein>
<accession>A0A7G9GXJ7</accession>
<keyword evidence="2" id="KW-1185">Reference proteome</keyword>
<gene>
    <name evidence="1" type="ORF">H9Q81_01425</name>
</gene>
<organism evidence="1 2">
    <name type="scientific">Fusobacterium hominis</name>
    <dbReference type="NCBI Taxonomy" id="2764326"/>
    <lineage>
        <taxon>Bacteria</taxon>
        <taxon>Fusobacteriati</taxon>
        <taxon>Fusobacteriota</taxon>
        <taxon>Fusobacteriia</taxon>
        <taxon>Fusobacteriales</taxon>
        <taxon>Fusobacteriaceae</taxon>
        <taxon>Fusobacterium</taxon>
    </lineage>
</organism>